<dbReference type="GO" id="GO:0005506">
    <property type="term" value="F:iron ion binding"/>
    <property type="evidence" value="ECO:0007669"/>
    <property type="project" value="InterPro"/>
</dbReference>
<reference evidence="12 13" key="1">
    <citation type="journal article" date="2010" name="Proc. Natl. Acad. Sci. U.S.A.">
        <title>Insights into evolution of multicellular fungi from the assembled chromosomes of the mushroom Coprinopsis cinerea (Coprinus cinereus).</title>
        <authorList>
            <person name="Stajich J.E."/>
            <person name="Wilke S.K."/>
            <person name="Ahren D."/>
            <person name="Au C.H."/>
            <person name="Birren B.W."/>
            <person name="Borodovsky M."/>
            <person name="Burns C."/>
            <person name="Canback B."/>
            <person name="Casselton L.A."/>
            <person name="Cheng C.K."/>
            <person name="Deng J."/>
            <person name="Dietrich F.S."/>
            <person name="Fargo D.C."/>
            <person name="Farman M.L."/>
            <person name="Gathman A.C."/>
            <person name="Goldberg J."/>
            <person name="Guigo R."/>
            <person name="Hoegger P.J."/>
            <person name="Hooker J.B."/>
            <person name="Huggins A."/>
            <person name="James T.Y."/>
            <person name="Kamada T."/>
            <person name="Kilaru S."/>
            <person name="Kodira C."/>
            <person name="Kues U."/>
            <person name="Kupfer D."/>
            <person name="Kwan H.S."/>
            <person name="Lomsadze A."/>
            <person name="Li W."/>
            <person name="Lilly W.W."/>
            <person name="Ma L.J."/>
            <person name="Mackey A.J."/>
            <person name="Manning G."/>
            <person name="Martin F."/>
            <person name="Muraguchi H."/>
            <person name="Natvig D.O."/>
            <person name="Palmerini H."/>
            <person name="Ramesh M.A."/>
            <person name="Rehmeyer C.J."/>
            <person name="Roe B.A."/>
            <person name="Shenoy N."/>
            <person name="Stanke M."/>
            <person name="Ter-Hovhannisyan V."/>
            <person name="Tunlid A."/>
            <person name="Velagapudi R."/>
            <person name="Vision T.J."/>
            <person name="Zeng Q."/>
            <person name="Zolan M.E."/>
            <person name="Pukkila P.J."/>
        </authorList>
    </citation>
    <scope>NUCLEOTIDE SEQUENCE [LARGE SCALE GENOMIC DNA]</scope>
    <source>
        <strain evidence="13">Okayama-7 / 130 / ATCC MYA-4618 / FGSC 9003</strain>
    </source>
</reference>
<dbReference type="Pfam" id="PF00067">
    <property type="entry name" value="p450"/>
    <property type="match status" value="1"/>
</dbReference>
<dbReference type="InterPro" id="IPR001128">
    <property type="entry name" value="Cyt_P450"/>
</dbReference>
<dbReference type="GO" id="GO:0020037">
    <property type="term" value="F:heme binding"/>
    <property type="evidence" value="ECO:0007669"/>
    <property type="project" value="InterPro"/>
</dbReference>
<dbReference type="PROSITE" id="PS00086">
    <property type="entry name" value="CYTOCHROME_P450"/>
    <property type="match status" value="1"/>
</dbReference>
<comment type="cofactor">
    <cofactor evidence="1 9">
        <name>heme</name>
        <dbReference type="ChEBI" id="CHEBI:30413"/>
    </cofactor>
</comment>
<name>A8NBP7_COPC7</name>
<dbReference type="HOGENOM" id="CLU_001570_2_3_1"/>
<dbReference type="PRINTS" id="PR00463">
    <property type="entry name" value="EP450I"/>
</dbReference>
<dbReference type="PANTHER" id="PTHR46300">
    <property type="entry name" value="P450, PUTATIVE (EUROFUNG)-RELATED-RELATED"/>
    <property type="match status" value="1"/>
</dbReference>
<keyword evidence="11" id="KW-0472">Membrane</keyword>
<evidence type="ECO:0000256" key="9">
    <source>
        <dbReference type="PIRSR" id="PIRSR602401-1"/>
    </source>
</evidence>
<dbReference type="AlphaFoldDB" id="A8NBP7"/>
<dbReference type="Proteomes" id="UP000001861">
    <property type="component" value="Unassembled WGS sequence"/>
</dbReference>
<dbReference type="GO" id="GO:0016705">
    <property type="term" value="F:oxidoreductase activity, acting on paired donors, with incorporation or reduction of molecular oxygen"/>
    <property type="evidence" value="ECO:0007669"/>
    <property type="project" value="InterPro"/>
</dbReference>
<organism evidence="12 13">
    <name type="scientific">Coprinopsis cinerea (strain Okayama-7 / 130 / ATCC MYA-4618 / FGSC 9003)</name>
    <name type="common">Inky cap fungus</name>
    <name type="synonym">Hormographiella aspergillata</name>
    <dbReference type="NCBI Taxonomy" id="240176"/>
    <lineage>
        <taxon>Eukaryota</taxon>
        <taxon>Fungi</taxon>
        <taxon>Dikarya</taxon>
        <taxon>Basidiomycota</taxon>
        <taxon>Agaricomycotina</taxon>
        <taxon>Agaricomycetes</taxon>
        <taxon>Agaricomycetidae</taxon>
        <taxon>Agaricales</taxon>
        <taxon>Agaricineae</taxon>
        <taxon>Psathyrellaceae</taxon>
        <taxon>Coprinopsis</taxon>
    </lineage>
</organism>
<evidence type="ECO:0000256" key="8">
    <source>
        <dbReference type="ARBA" id="ARBA00023033"/>
    </source>
</evidence>
<dbReference type="InterPro" id="IPR017972">
    <property type="entry name" value="Cyt_P450_CS"/>
</dbReference>
<evidence type="ECO:0000256" key="4">
    <source>
        <dbReference type="ARBA" id="ARBA00022617"/>
    </source>
</evidence>
<dbReference type="InterPro" id="IPR036396">
    <property type="entry name" value="Cyt_P450_sf"/>
</dbReference>
<dbReference type="eggNOG" id="KOG0156">
    <property type="taxonomic scope" value="Eukaryota"/>
</dbReference>
<feature type="transmembrane region" description="Helical" evidence="11">
    <location>
        <begin position="25"/>
        <end position="43"/>
    </location>
</feature>
<dbReference type="InterPro" id="IPR050364">
    <property type="entry name" value="Cytochrome_P450_fung"/>
</dbReference>
<keyword evidence="4 9" id="KW-0349">Heme</keyword>
<protein>
    <submittedName>
        <fullName evidence="12">O-methylsterigmatocystin oxidoreductase</fullName>
    </submittedName>
</protein>
<dbReference type="Gene3D" id="1.10.630.10">
    <property type="entry name" value="Cytochrome P450"/>
    <property type="match status" value="1"/>
</dbReference>
<dbReference type="RefSeq" id="XP_001832245.2">
    <property type="nucleotide sequence ID" value="XM_001832193.2"/>
</dbReference>
<accession>A8NBP7</accession>
<keyword evidence="8 10" id="KW-0503">Monooxygenase</keyword>
<dbReference type="OrthoDB" id="1470350at2759"/>
<comment type="caution">
    <text evidence="12">The sequence shown here is derived from an EMBL/GenBank/DDBJ whole genome shotgun (WGS) entry which is preliminary data.</text>
</comment>
<evidence type="ECO:0000256" key="1">
    <source>
        <dbReference type="ARBA" id="ARBA00001971"/>
    </source>
</evidence>
<sequence>MTVTSPAALLSLLEDIPRHLASRHGAWLFLVPAVLCAAILGVIRNVQARRRRRNLPLPPGPKGLPILGNLLQIPFEYPWKTYAEWKKQYGDIIYLEALGQKILVLNSLETIEALLVKRAVNYSDRSWSPIIDLMRSGWSFSVMNYGAEWRDRRRLFHQFFHDLEDHRPVVQEELLAMLRDLIGRPKEYRDVVRNAMGIIIMRLTYGAVDKDYNKRLIHAADTAVLGFVEYSNPGRMWVNIIPSMRFIPSWFPGAWWKRELLKLAKLTDYLHQQPFADATKRMKEGTQGPHTSFATKLIQALPEEGDPERARQETLARDSVAQAYTAGADTMASAAYGLAFALASYPEVQRKAQEELDRVVGPLKLPTYEDIDQLPYLQAIVRESHRWHVTGPLALPHLSRNDDSLNGYFIPANTLVLPNSWAVLHDPKVYPEPHEFKPERFLKDGELNPDVQDPSVAAFGYGRRICPGRFFGNDTFTFLAAQLISCFDVKPFLDKNGNQKRPNLESSSAFIS</sequence>
<dbReference type="PANTHER" id="PTHR46300:SF7">
    <property type="entry name" value="P450, PUTATIVE (EUROFUNG)-RELATED"/>
    <property type="match status" value="1"/>
</dbReference>
<evidence type="ECO:0000256" key="7">
    <source>
        <dbReference type="ARBA" id="ARBA00023004"/>
    </source>
</evidence>
<dbReference type="GO" id="GO:0004497">
    <property type="term" value="F:monooxygenase activity"/>
    <property type="evidence" value="ECO:0007669"/>
    <property type="project" value="UniProtKB-KW"/>
</dbReference>
<feature type="binding site" description="axial binding residue" evidence="9">
    <location>
        <position position="466"/>
    </location>
    <ligand>
        <name>heme</name>
        <dbReference type="ChEBI" id="CHEBI:30413"/>
    </ligand>
    <ligandPart>
        <name>Fe</name>
        <dbReference type="ChEBI" id="CHEBI:18248"/>
    </ligandPart>
</feature>
<comment type="similarity">
    <text evidence="3 10">Belongs to the cytochrome P450 family.</text>
</comment>
<dbReference type="KEGG" id="cci:CC1G_02507"/>
<dbReference type="VEuPathDB" id="FungiDB:CC1G_02507"/>
<evidence type="ECO:0000256" key="2">
    <source>
        <dbReference type="ARBA" id="ARBA00005179"/>
    </source>
</evidence>
<keyword evidence="11" id="KW-0812">Transmembrane</keyword>
<dbReference type="GeneID" id="6008729"/>
<evidence type="ECO:0000256" key="3">
    <source>
        <dbReference type="ARBA" id="ARBA00010617"/>
    </source>
</evidence>
<keyword evidence="7 9" id="KW-0408">Iron</keyword>
<dbReference type="SUPFAM" id="SSF48264">
    <property type="entry name" value="Cytochrome P450"/>
    <property type="match status" value="1"/>
</dbReference>
<dbReference type="InParanoid" id="A8NBP7"/>
<gene>
    <name evidence="12" type="ORF">CC1G_02507</name>
</gene>
<dbReference type="CDD" id="cd11065">
    <property type="entry name" value="CYP64-like"/>
    <property type="match status" value="1"/>
</dbReference>
<proteinExistence type="inferred from homology"/>
<evidence type="ECO:0000256" key="6">
    <source>
        <dbReference type="ARBA" id="ARBA00023002"/>
    </source>
</evidence>
<keyword evidence="13" id="KW-1185">Reference proteome</keyword>
<dbReference type="OMA" id="MISTIMC"/>
<dbReference type="STRING" id="240176.A8NBP7"/>
<evidence type="ECO:0000256" key="5">
    <source>
        <dbReference type="ARBA" id="ARBA00022723"/>
    </source>
</evidence>
<evidence type="ECO:0000313" key="12">
    <source>
        <dbReference type="EMBL" id="EAU89618.2"/>
    </source>
</evidence>
<keyword evidence="11" id="KW-1133">Transmembrane helix</keyword>
<keyword evidence="5 9" id="KW-0479">Metal-binding</keyword>
<evidence type="ECO:0000313" key="13">
    <source>
        <dbReference type="Proteomes" id="UP000001861"/>
    </source>
</evidence>
<comment type="pathway">
    <text evidence="2">Secondary metabolite biosynthesis.</text>
</comment>
<dbReference type="InterPro" id="IPR002401">
    <property type="entry name" value="Cyt_P450_E_grp-I"/>
</dbReference>
<evidence type="ECO:0000256" key="10">
    <source>
        <dbReference type="RuleBase" id="RU000461"/>
    </source>
</evidence>
<keyword evidence="6 10" id="KW-0560">Oxidoreductase</keyword>
<evidence type="ECO:0000256" key="11">
    <source>
        <dbReference type="SAM" id="Phobius"/>
    </source>
</evidence>
<dbReference type="EMBL" id="AACS02000009">
    <property type="protein sequence ID" value="EAU89618.2"/>
    <property type="molecule type" value="Genomic_DNA"/>
</dbReference>